<organism evidence="1 2">
    <name type="scientific">Bacillus wiedmannii</name>
    <dbReference type="NCBI Taxonomy" id="1890302"/>
    <lineage>
        <taxon>Bacteria</taxon>
        <taxon>Bacillati</taxon>
        <taxon>Bacillota</taxon>
        <taxon>Bacilli</taxon>
        <taxon>Bacillales</taxon>
        <taxon>Bacillaceae</taxon>
        <taxon>Bacillus</taxon>
        <taxon>Bacillus cereus group</taxon>
    </lineage>
</organism>
<dbReference type="AlphaFoldDB" id="A0A4V5TPG8"/>
<evidence type="ECO:0000313" key="2">
    <source>
        <dbReference type="Proteomes" id="UP000305222"/>
    </source>
</evidence>
<dbReference type="Proteomes" id="UP000305222">
    <property type="component" value="Unassembled WGS sequence"/>
</dbReference>
<protein>
    <submittedName>
        <fullName evidence="1">Peptide ABC transporter substrate-binding protein</fullName>
    </submittedName>
</protein>
<dbReference type="EMBL" id="SZON01003563">
    <property type="protein sequence ID" value="TKI79593.1"/>
    <property type="molecule type" value="Genomic_DNA"/>
</dbReference>
<reference evidence="1 2" key="1">
    <citation type="journal article" date="2019" name="Environ. Microbiol.">
        <title>An active ?-lactamase is a part of an orchestrated cell wall stress resistance network of Bacillus subtilis and related rhizosphere species.</title>
        <authorList>
            <person name="Bucher T."/>
            <person name="Keren-Paz A."/>
            <person name="Hausser J."/>
            <person name="Olender T."/>
            <person name="Cytryn E."/>
            <person name="Kolodkin-Gal I."/>
        </authorList>
    </citation>
    <scope>NUCLEOTIDE SEQUENCE [LARGE SCALE GENOMIC DNA]</scope>
    <source>
        <strain evidence="1 2">I5</strain>
    </source>
</reference>
<comment type="caution">
    <text evidence="1">The sequence shown here is derived from an EMBL/GenBank/DDBJ whole genome shotgun (WGS) entry which is preliminary data.</text>
</comment>
<evidence type="ECO:0000313" key="1">
    <source>
        <dbReference type="EMBL" id="TKI79593.1"/>
    </source>
</evidence>
<gene>
    <name evidence="1" type="ORF">FC699_35820</name>
</gene>
<name>A0A4V5TPG8_9BACI</name>
<feature type="non-terminal residue" evidence="1">
    <location>
        <position position="41"/>
    </location>
</feature>
<proteinExistence type="predicted"/>
<sequence length="41" mass="4294">MSILLKAGADAGNNGLKLMVKGQDPIFIPSIYSLYIGEPTG</sequence>
<accession>A0A4V5TPG8</accession>